<evidence type="ECO:0000313" key="2">
    <source>
        <dbReference type="Proteomes" id="UP000054248"/>
    </source>
</evidence>
<dbReference type="HOGENOM" id="CLU_2623808_0_0_1"/>
<keyword evidence="2" id="KW-1185">Reference proteome</keyword>
<reference evidence="1 2" key="1">
    <citation type="submission" date="2014-04" db="EMBL/GenBank/DDBJ databases">
        <authorList>
            <consortium name="DOE Joint Genome Institute"/>
            <person name="Kuo A."/>
            <person name="Girlanda M."/>
            <person name="Perotto S."/>
            <person name="Kohler A."/>
            <person name="Nagy L.G."/>
            <person name="Floudas D."/>
            <person name="Copeland A."/>
            <person name="Barry K.W."/>
            <person name="Cichocki N."/>
            <person name="Veneault-Fourrey C."/>
            <person name="LaButti K."/>
            <person name="Lindquist E.A."/>
            <person name="Lipzen A."/>
            <person name="Lundell T."/>
            <person name="Morin E."/>
            <person name="Murat C."/>
            <person name="Sun H."/>
            <person name="Tunlid A."/>
            <person name="Henrissat B."/>
            <person name="Grigoriev I.V."/>
            <person name="Hibbett D.S."/>
            <person name="Martin F."/>
            <person name="Nordberg H.P."/>
            <person name="Cantor M.N."/>
            <person name="Hua S.X."/>
        </authorList>
    </citation>
    <scope>NUCLEOTIDE SEQUENCE [LARGE SCALE GENOMIC DNA]</scope>
    <source>
        <strain evidence="1 2">MUT 4182</strain>
    </source>
</reference>
<name>A0A0C3Q1I5_9AGAM</name>
<accession>A0A0C3Q1I5</accession>
<gene>
    <name evidence="1" type="ORF">M407DRAFT_120816</name>
</gene>
<dbReference type="Proteomes" id="UP000054248">
    <property type="component" value="Unassembled WGS sequence"/>
</dbReference>
<reference evidence="2" key="2">
    <citation type="submission" date="2015-01" db="EMBL/GenBank/DDBJ databases">
        <title>Evolutionary Origins and Diversification of the Mycorrhizal Mutualists.</title>
        <authorList>
            <consortium name="DOE Joint Genome Institute"/>
            <consortium name="Mycorrhizal Genomics Consortium"/>
            <person name="Kohler A."/>
            <person name="Kuo A."/>
            <person name="Nagy L.G."/>
            <person name="Floudas D."/>
            <person name="Copeland A."/>
            <person name="Barry K.W."/>
            <person name="Cichocki N."/>
            <person name="Veneault-Fourrey C."/>
            <person name="LaButti K."/>
            <person name="Lindquist E.A."/>
            <person name="Lipzen A."/>
            <person name="Lundell T."/>
            <person name="Morin E."/>
            <person name="Murat C."/>
            <person name="Riley R."/>
            <person name="Ohm R."/>
            <person name="Sun H."/>
            <person name="Tunlid A."/>
            <person name="Henrissat B."/>
            <person name="Grigoriev I.V."/>
            <person name="Hibbett D.S."/>
            <person name="Martin F."/>
        </authorList>
    </citation>
    <scope>NUCLEOTIDE SEQUENCE [LARGE SCALE GENOMIC DNA]</scope>
    <source>
        <strain evidence="2">MUT 4182</strain>
    </source>
</reference>
<evidence type="ECO:0000313" key="1">
    <source>
        <dbReference type="EMBL" id="KIO22080.1"/>
    </source>
</evidence>
<organism evidence="1 2">
    <name type="scientific">Tulasnella calospora MUT 4182</name>
    <dbReference type="NCBI Taxonomy" id="1051891"/>
    <lineage>
        <taxon>Eukaryota</taxon>
        <taxon>Fungi</taxon>
        <taxon>Dikarya</taxon>
        <taxon>Basidiomycota</taxon>
        <taxon>Agaricomycotina</taxon>
        <taxon>Agaricomycetes</taxon>
        <taxon>Cantharellales</taxon>
        <taxon>Tulasnellaceae</taxon>
        <taxon>Tulasnella</taxon>
    </lineage>
</organism>
<proteinExistence type="predicted"/>
<protein>
    <submittedName>
        <fullName evidence="1">Uncharacterized protein</fullName>
    </submittedName>
</protein>
<dbReference type="EMBL" id="KN823119">
    <property type="protein sequence ID" value="KIO22080.1"/>
    <property type="molecule type" value="Genomic_DNA"/>
</dbReference>
<sequence>MSSVSQPPSELFYTYLILLQSLKAGTSNSAITASATSAFLRMTSVGLITPWISHAVEAKGAVEISLEYSEMSECDRLL</sequence>
<dbReference type="AlphaFoldDB" id="A0A0C3Q1I5"/>